<dbReference type="Gene3D" id="3.30.310.50">
    <property type="entry name" value="Alpha-D-phosphohexomutase, C-terminal domain"/>
    <property type="match status" value="1"/>
</dbReference>
<evidence type="ECO:0000256" key="5">
    <source>
        <dbReference type="ARBA" id="ARBA00022842"/>
    </source>
</evidence>
<dbReference type="CDD" id="cd05799">
    <property type="entry name" value="PGM2"/>
    <property type="match status" value="1"/>
</dbReference>
<evidence type="ECO:0000256" key="7">
    <source>
        <dbReference type="RuleBase" id="RU004326"/>
    </source>
</evidence>
<dbReference type="GO" id="GO:0005975">
    <property type="term" value="P:carbohydrate metabolic process"/>
    <property type="evidence" value="ECO:0007669"/>
    <property type="project" value="InterPro"/>
</dbReference>
<protein>
    <submittedName>
        <fullName evidence="12">Phospho-sugar mutase</fullName>
    </submittedName>
</protein>
<evidence type="ECO:0000256" key="2">
    <source>
        <dbReference type="ARBA" id="ARBA00010231"/>
    </source>
</evidence>
<dbReference type="GO" id="GO:0008973">
    <property type="term" value="F:phosphopentomutase activity"/>
    <property type="evidence" value="ECO:0007669"/>
    <property type="project" value="TreeGrafter"/>
</dbReference>
<accession>A0AAW5HUF4</accession>
<name>A0AAW5HUF4_9CORY</name>
<dbReference type="InterPro" id="IPR005846">
    <property type="entry name" value="A-D-PHexomutase_a/b/a-III"/>
</dbReference>
<evidence type="ECO:0000259" key="8">
    <source>
        <dbReference type="Pfam" id="PF00408"/>
    </source>
</evidence>
<gene>
    <name evidence="12" type="ORF">JMN37_05895</name>
</gene>
<evidence type="ECO:0000313" key="12">
    <source>
        <dbReference type="EMBL" id="MCO6394507.1"/>
    </source>
</evidence>
<comment type="similarity">
    <text evidence="2 7">Belongs to the phosphohexose mutase family.</text>
</comment>
<dbReference type="SUPFAM" id="SSF53738">
    <property type="entry name" value="Phosphoglucomutase, first 3 domains"/>
    <property type="match status" value="3"/>
</dbReference>
<dbReference type="PRINTS" id="PR00509">
    <property type="entry name" value="PGMPMM"/>
</dbReference>
<dbReference type="EMBL" id="JAEUWV010000006">
    <property type="protein sequence ID" value="MCO6394507.1"/>
    <property type="molecule type" value="Genomic_DNA"/>
</dbReference>
<keyword evidence="5 7" id="KW-0460">Magnesium</keyword>
<keyword evidence="6" id="KW-0413">Isomerase</keyword>
<evidence type="ECO:0000256" key="6">
    <source>
        <dbReference type="ARBA" id="ARBA00023235"/>
    </source>
</evidence>
<feature type="domain" description="Alpha-D-phosphohexomutase C-terminal" evidence="8">
    <location>
        <begin position="489"/>
        <end position="524"/>
    </location>
</feature>
<dbReference type="InterPro" id="IPR036900">
    <property type="entry name" value="A-D-PHexomutase_C_sf"/>
</dbReference>
<dbReference type="InterPro" id="IPR005844">
    <property type="entry name" value="A-D-PHexomutase_a/b/a-I"/>
</dbReference>
<keyword evidence="3" id="KW-0597">Phosphoprotein</keyword>
<evidence type="ECO:0000259" key="9">
    <source>
        <dbReference type="Pfam" id="PF02878"/>
    </source>
</evidence>
<dbReference type="Pfam" id="PF00408">
    <property type="entry name" value="PGM_PMM_IV"/>
    <property type="match status" value="1"/>
</dbReference>
<dbReference type="PANTHER" id="PTHR45745:SF1">
    <property type="entry name" value="PHOSPHOGLUCOMUTASE 2B-RELATED"/>
    <property type="match status" value="1"/>
</dbReference>
<dbReference type="Gene3D" id="3.40.120.10">
    <property type="entry name" value="Alpha-D-Glucose-1,6-Bisphosphate, subunit A, domain 3"/>
    <property type="match status" value="3"/>
</dbReference>
<reference evidence="12 13" key="1">
    <citation type="submission" date="2021-01" db="EMBL/GenBank/DDBJ databases">
        <title>Identification and Characterization of Corynebacterium sp.</title>
        <authorList>
            <person name="Luo Q."/>
            <person name="Qu P."/>
            <person name="Chen Q."/>
        </authorList>
    </citation>
    <scope>NUCLEOTIDE SEQUENCE [LARGE SCALE GENOMIC DNA]</scope>
    <source>
        <strain evidence="12 13">MC-18</strain>
    </source>
</reference>
<dbReference type="InterPro" id="IPR005843">
    <property type="entry name" value="A-D-PHexomutase_C"/>
</dbReference>
<dbReference type="SUPFAM" id="SSF55957">
    <property type="entry name" value="Phosphoglucomutase, C-terminal domain"/>
    <property type="match status" value="1"/>
</dbReference>
<evidence type="ECO:0000256" key="1">
    <source>
        <dbReference type="ARBA" id="ARBA00001946"/>
    </source>
</evidence>
<sequence>MATDLRAQAEAWIAQDPDPATREALTAVLDDEAELAKAFAGPLQFGTAGLRGEIGFGESRMNQAVVMRATAGLMEWLKQQVDTPRVVIGCDARHGSSKFAQAAAEVVAGAGGHAMLLPLAQPTPLTSFSVRALNADAGIMVTASHNPKWDNGYKVYLGGRVVAADNAAGCQIISPADAEIAACIAAAPGATELPLDTNIEQVDTREGYVAATSALSDLDGTPPITIVLTPMHGVGGELARTTLEAAGFGDVVGVEKQWKPDPDFPTVAFPNPEEDGALDLAVEKANEVNADVIIALDPDADRCAVAVPARTTPSAGTPLGNGWVKLSGDETGALIGEYVASRAQGGSTACSIVSGRLLGKIAAAHGLDHATTLTGFKWIGRTPQLVFGYEEAIGYCVDPAHARDKDGMSAAVIVGSIVAQLKARNMSVLEQFDALASKYGLYRTQPLTFRVEDLSLISDAMQRLRAHTPTELAGSEVVEYVDLNNGYGATPGTNGILIRTADNDRVVIRPSGTEPKLKCYLEVVLPVETGEAPDWTAADARLATISDATRALCGI</sequence>
<feature type="domain" description="Alpha-D-phosphohexomutase alpha/beta/alpha" evidence="10">
    <location>
        <begin position="222"/>
        <end position="306"/>
    </location>
</feature>
<dbReference type="AlphaFoldDB" id="A0AAW5HUF4"/>
<dbReference type="Pfam" id="PF02879">
    <property type="entry name" value="PGM_PMM_II"/>
    <property type="match status" value="1"/>
</dbReference>
<dbReference type="InterPro" id="IPR005841">
    <property type="entry name" value="Alpha-D-phosphohexomutase_SF"/>
</dbReference>
<evidence type="ECO:0000256" key="4">
    <source>
        <dbReference type="ARBA" id="ARBA00022723"/>
    </source>
</evidence>
<dbReference type="PROSITE" id="PS00710">
    <property type="entry name" value="PGM_PMM"/>
    <property type="match status" value="1"/>
</dbReference>
<comment type="caution">
    <text evidence="12">The sequence shown here is derived from an EMBL/GenBank/DDBJ whole genome shotgun (WGS) entry which is preliminary data.</text>
</comment>
<evidence type="ECO:0000313" key="13">
    <source>
        <dbReference type="Proteomes" id="UP001205920"/>
    </source>
</evidence>
<feature type="domain" description="Alpha-D-phosphohexomutase alpha/beta/alpha" evidence="9">
    <location>
        <begin position="44"/>
        <end position="159"/>
    </location>
</feature>
<dbReference type="GO" id="GO:0000287">
    <property type="term" value="F:magnesium ion binding"/>
    <property type="evidence" value="ECO:0007669"/>
    <property type="project" value="InterPro"/>
</dbReference>
<evidence type="ECO:0000256" key="3">
    <source>
        <dbReference type="ARBA" id="ARBA00022553"/>
    </source>
</evidence>
<keyword evidence="4 7" id="KW-0479">Metal-binding</keyword>
<dbReference type="PANTHER" id="PTHR45745">
    <property type="entry name" value="PHOSPHOMANNOMUTASE 45A"/>
    <property type="match status" value="1"/>
</dbReference>
<dbReference type="InterPro" id="IPR016055">
    <property type="entry name" value="A-D-PHexomutase_a/b/a-I/II/III"/>
</dbReference>
<proteinExistence type="inferred from homology"/>
<evidence type="ECO:0000259" key="11">
    <source>
        <dbReference type="Pfam" id="PF02880"/>
    </source>
</evidence>
<dbReference type="GO" id="GO:0006166">
    <property type="term" value="P:purine ribonucleoside salvage"/>
    <property type="evidence" value="ECO:0007669"/>
    <property type="project" value="TreeGrafter"/>
</dbReference>
<dbReference type="InterPro" id="IPR005845">
    <property type="entry name" value="A-D-PHexomutase_a/b/a-II"/>
</dbReference>
<dbReference type="RefSeq" id="WP_252931349.1">
    <property type="nucleotide sequence ID" value="NZ_JAEUWV010000006.1"/>
</dbReference>
<feature type="domain" description="Alpha-D-phosphohexomutase alpha/beta/alpha" evidence="11">
    <location>
        <begin position="328"/>
        <end position="431"/>
    </location>
</feature>
<dbReference type="Pfam" id="PF02878">
    <property type="entry name" value="PGM_PMM_I"/>
    <property type="match status" value="1"/>
</dbReference>
<keyword evidence="13" id="KW-1185">Reference proteome</keyword>
<organism evidence="12 13">
    <name type="scientific">Corynebacterium lipophilum</name>
    <dbReference type="NCBI Taxonomy" id="2804918"/>
    <lineage>
        <taxon>Bacteria</taxon>
        <taxon>Bacillati</taxon>
        <taxon>Actinomycetota</taxon>
        <taxon>Actinomycetes</taxon>
        <taxon>Mycobacteriales</taxon>
        <taxon>Corynebacteriaceae</taxon>
        <taxon>Corynebacterium</taxon>
    </lineage>
</organism>
<comment type="cofactor">
    <cofactor evidence="1">
        <name>Mg(2+)</name>
        <dbReference type="ChEBI" id="CHEBI:18420"/>
    </cofactor>
</comment>
<evidence type="ECO:0000259" key="10">
    <source>
        <dbReference type="Pfam" id="PF02879"/>
    </source>
</evidence>
<dbReference type="InterPro" id="IPR016066">
    <property type="entry name" value="A-D-PHexomutase_CS"/>
</dbReference>
<dbReference type="Pfam" id="PF02880">
    <property type="entry name" value="PGM_PMM_III"/>
    <property type="match status" value="1"/>
</dbReference>
<dbReference type="Proteomes" id="UP001205920">
    <property type="component" value="Unassembled WGS sequence"/>
</dbReference>